<dbReference type="InterPro" id="IPR036278">
    <property type="entry name" value="Sialidase_sf"/>
</dbReference>
<keyword evidence="3" id="KW-1185">Reference proteome</keyword>
<evidence type="ECO:0000256" key="1">
    <source>
        <dbReference type="SAM" id="MobiDB-lite"/>
    </source>
</evidence>
<feature type="compositionally biased region" description="Low complexity" evidence="1">
    <location>
        <begin position="20"/>
        <end position="33"/>
    </location>
</feature>
<dbReference type="KEGG" id="samy:DB32_002108"/>
<protein>
    <submittedName>
        <fullName evidence="2">Uncharacterized protein</fullName>
    </submittedName>
</protein>
<reference evidence="2 3" key="1">
    <citation type="submission" date="2015-03" db="EMBL/GenBank/DDBJ databases">
        <title>Genome assembly of Sandaracinus amylolyticus DSM 53668.</title>
        <authorList>
            <person name="Sharma G."/>
            <person name="Subramanian S."/>
        </authorList>
    </citation>
    <scope>NUCLEOTIDE SEQUENCE [LARGE SCALE GENOMIC DNA]</scope>
    <source>
        <strain evidence="2 3">DSM 53668</strain>
    </source>
</reference>
<evidence type="ECO:0000313" key="2">
    <source>
        <dbReference type="EMBL" id="AKF04959.1"/>
    </source>
</evidence>
<dbReference type="SUPFAM" id="SSF50939">
    <property type="entry name" value="Sialidases"/>
    <property type="match status" value="1"/>
</dbReference>
<organism evidence="2 3">
    <name type="scientific">Sandaracinus amylolyticus</name>
    <dbReference type="NCBI Taxonomy" id="927083"/>
    <lineage>
        <taxon>Bacteria</taxon>
        <taxon>Pseudomonadati</taxon>
        <taxon>Myxococcota</taxon>
        <taxon>Polyangia</taxon>
        <taxon>Polyangiales</taxon>
        <taxon>Sandaracinaceae</taxon>
        <taxon>Sandaracinus</taxon>
    </lineage>
</organism>
<dbReference type="AlphaFoldDB" id="A0A0F6SEC6"/>
<dbReference type="Proteomes" id="UP000034883">
    <property type="component" value="Chromosome"/>
</dbReference>
<gene>
    <name evidence="2" type="ORF">DB32_002108</name>
</gene>
<name>A0A0F6SEC6_9BACT</name>
<evidence type="ECO:0000313" key="3">
    <source>
        <dbReference type="Proteomes" id="UP000034883"/>
    </source>
</evidence>
<proteinExistence type="predicted"/>
<dbReference type="EMBL" id="CP011125">
    <property type="protein sequence ID" value="AKF04959.1"/>
    <property type="molecule type" value="Genomic_DNA"/>
</dbReference>
<accession>A0A0F6SEC6</accession>
<sequence>MVLVACGSSGTPADGGATQDAPSSRVDASASDAGASGETIPVIVAAGSNHARWVSIDGGGTWCSVRDEAPGTTDYDNPNLLRNITYTNGRFVTGSANAIFASENGYEWSETTRSGQWIAQIEFGNGWWVATGGFGMAMRSRDLTTWEDVSAELPGNEASRTLAFGAGTFVTARDGVGWWSSADGRGWTQLDASGGTEVVFDGARFVARPGYDRGHGVRLRGGWPDRIERAEDRDGAAFTTVAMLDESPTRFAFGVAPAADYERERLPAALADCLGL</sequence>
<feature type="region of interest" description="Disordered" evidence="1">
    <location>
        <begin position="8"/>
        <end position="33"/>
    </location>
</feature>